<accession>A0A4Y7SQE9</accession>
<keyword evidence="2" id="KW-1185">Reference proteome</keyword>
<evidence type="ECO:0000313" key="1">
    <source>
        <dbReference type="EMBL" id="TEB24065.1"/>
    </source>
</evidence>
<protein>
    <submittedName>
        <fullName evidence="1">Uncharacterized protein</fullName>
    </submittedName>
</protein>
<dbReference type="AlphaFoldDB" id="A0A4Y7SQE9"/>
<reference evidence="1 2" key="1">
    <citation type="journal article" date="2019" name="Nat. Ecol. Evol.">
        <title>Megaphylogeny resolves global patterns of mushroom evolution.</title>
        <authorList>
            <person name="Varga T."/>
            <person name="Krizsan K."/>
            <person name="Foldi C."/>
            <person name="Dima B."/>
            <person name="Sanchez-Garcia M."/>
            <person name="Sanchez-Ramirez S."/>
            <person name="Szollosi G.J."/>
            <person name="Szarkandi J.G."/>
            <person name="Papp V."/>
            <person name="Albert L."/>
            <person name="Andreopoulos W."/>
            <person name="Angelini C."/>
            <person name="Antonin V."/>
            <person name="Barry K.W."/>
            <person name="Bougher N.L."/>
            <person name="Buchanan P."/>
            <person name="Buyck B."/>
            <person name="Bense V."/>
            <person name="Catcheside P."/>
            <person name="Chovatia M."/>
            <person name="Cooper J."/>
            <person name="Damon W."/>
            <person name="Desjardin D."/>
            <person name="Finy P."/>
            <person name="Geml J."/>
            <person name="Haridas S."/>
            <person name="Hughes K."/>
            <person name="Justo A."/>
            <person name="Karasinski D."/>
            <person name="Kautmanova I."/>
            <person name="Kiss B."/>
            <person name="Kocsube S."/>
            <person name="Kotiranta H."/>
            <person name="LaButti K.M."/>
            <person name="Lechner B.E."/>
            <person name="Liimatainen K."/>
            <person name="Lipzen A."/>
            <person name="Lukacs Z."/>
            <person name="Mihaltcheva S."/>
            <person name="Morgado L.N."/>
            <person name="Niskanen T."/>
            <person name="Noordeloos M.E."/>
            <person name="Ohm R.A."/>
            <person name="Ortiz-Santana B."/>
            <person name="Ovrebo C."/>
            <person name="Racz N."/>
            <person name="Riley R."/>
            <person name="Savchenko A."/>
            <person name="Shiryaev A."/>
            <person name="Soop K."/>
            <person name="Spirin V."/>
            <person name="Szebenyi C."/>
            <person name="Tomsovsky M."/>
            <person name="Tulloss R.E."/>
            <person name="Uehling J."/>
            <person name="Grigoriev I.V."/>
            <person name="Vagvolgyi C."/>
            <person name="Papp T."/>
            <person name="Martin F.M."/>
            <person name="Miettinen O."/>
            <person name="Hibbett D.S."/>
            <person name="Nagy L.G."/>
        </authorList>
    </citation>
    <scope>NUCLEOTIDE SEQUENCE [LARGE SCALE GENOMIC DNA]</scope>
    <source>
        <strain evidence="1 2">FP101781</strain>
    </source>
</reference>
<proteinExistence type="predicted"/>
<organism evidence="1 2">
    <name type="scientific">Coprinellus micaceus</name>
    <name type="common">Glistening ink-cap mushroom</name>
    <name type="synonym">Coprinus micaceus</name>
    <dbReference type="NCBI Taxonomy" id="71717"/>
    <lineage>
        <taxon>Eukaryota</taxon>
        <taxon>Fungi</taxon>
        <taxon>Dikarya</taxon>
        <taxon>Basidiomycota</taxon>
        <taxon>Agaricomycotina</taxon>
        <taxon>Agaricomycetes</taxon>
        <taxon>Agaricomycetidae</taxon>
        <taxon>Agaricales</taxon>
        <taxon>Agaricineae</taxon>
        <taxon>Psathyrellaceae</taxon>
        <taxon>Coprinellus</taxon>
    </lineage>
</organism>
<evidence type="ECO:0000313" key="2">
    <source>
        <dbReference type="Proteomes" id="UP000298030"/>
    </source>
</evidence>
<comment type="caution">
    <text evidence="1">The sequence shown here is derived from an EMBL/GenBank/DDBJ whole genome shotgun (WGS) entry which is preliminary data.</text>
</comment>
<gene>
    <name evidence="1" type="ORF">FA13DRAFT_1714975</name>
</gene>
<dbReference type="EMBL" id="QPFP01000071">
    <property type="protein sequence ID" value="TEB24065.1"/>
    <property type="molecule type" value="Genomic_DNA"/>
</dbReference>
<sequence length="377" mass="42508">MHPRFRGRYNRVRPLSTRARRRESLLAAVRQSALRKSIRARLNRTQYWQDRLLYCTRKSGIPDHPDLVEGLQLRDCQDTWLGARANSPPSVPPFGQSVQHHIQGRPSSNAECACYLMCDIDQVMGQPETTIPSLPDNPQPLRVVQPQELPLDSPSRFPLDGRSSIFQGNREGVGSLATSGVRPILAYSIVIIQYGGKQFVVPRHKSSGDAFTYKEFQRLILQECSPNSFSSDTSSLRLRLITTELVPTPGEEVEISESAWPILFQEVKKVIVKESFGVPPHLGLLETTGQIWAWGTTKIKHFITGWRIHWRVINALRGHGLRTDIRLPVFGALHELGAIASVLVTVRQLWESQLWMMVAVGLLFLSVYDSCVETSQV</sequence>
<name>A0A4Y7SQE9_COPMI</name>
<dbReference type="Proteomes" id="UP000298030">
    <property type="component" value="Unassembled WGS sequence"/>
</dbReference>